<keyword evidence="4" id="KW-0560">Oxidoreductase</keyword>
<evidence type="ECO:0000256" key="4">
    <source>
        <dbReference type="ARBA" id="ARBA00023002"/>
    </source>
</evidence>
<comment type="cofactor">
    <cofactor evidence="1">
        <name>Fe cation</name>
        <dbReference type="ChEBI" id="CHEBI:24875"/>
    </cofactor>
</comment>
<accession>A0A0S3EYR0</accession>
<dbReference type="Proteomes" id="UP000056968">
    <property type="component" value="Chromosome"/>
</dbReference>
<evidence type="ECO:0000313" key="9">
    <source>
        <dbReference type="EMBL" id="ALR20585.1"/>
    </source>
</evidence>
<keyword evidence="3" id="KW-0479">Metal-binding</keyword>
<dbReference type="PROSITE" id="PS51296">
    <property type="entry name" value="RIESKE"/>
    <property type="match status" value="1"/>
</dbReference>
<dbReference type="Gene3D" id="2.102.10.10">
    <property type="entry name" value="Rieske [2Fe-2S] iron-sulphur domain"/>
    <property type="match status" value="1"/>
</dbReference>
<dbReference type="InterPro" id="IPR015881">
    <property type="entry name" value="ARHD_Rieske_2Fe_2S"/>
</dbReference>
<dbReference type="Pfam" id="PF00355">
    <property type="entry name" value="Rieske"/>
    <property type="match status" value="1"/>
</dbReference>
<evidence type="ECO:0000256" key="2">
    <source>
        <dbReference type="ARBA" id="ARBA00022714"/>
    </source>
</evidence>
<dbReference type="GO" id="GO:0051537">
    <property type="term" value="F:2 iron, 2 sulfur cluster binding"/>
    <property type="evidence" value="ECO:0007669"/>
    <property type="project" value="UniProtKB-KW"/>
</dbReference>
<keyword evidence="7" id="KW-0520">NAD</keyword>
<keyword evidence="2" id="KW-0001">2Fe-2S</keyword>
<evidence type="ECO:0000256" key="6">
    <source>
        <dbReference type="ARBA" id="ARBA00023014"/>
    </source>
</evidence>
<dbReference type="AlphaFoldDB" id="A0A0S3EYR0"/>
<dbReference type="InterPro" id="IPR036922">
    <property type="entry name" value="Rieske_2Fe-2S_sf"/>
</dbReference>
<gene>
    <name evidence="9" type="ORF">ATN00_09975</name>
</gene>
<dbReference type="PANTHER" id="PTHR43756:SF5">
    <property type="entry name" value="CHOLINE MONOOXYGENASE, CHLOROPLASTIC"/>
    <property type="match status" value="1"/>
</dbReference>
<sequence>MSAIGTLETGALQSGLDFPATMPATLSTDDTNFARERDRLFRRAWLAIARVEDVPAPYDFMRFAIPTVGTAGILVRDGDGLLRAFHNKCSHRGVALVCEDRGNATSFRCPYHAWLYDVDGVLRGIPDSGSFQHVVRAENGLKPIACETWNGFVFVNLAQNPVPLLDFLGPFGDLFEPIPFHEYPTGVEMTQTVQGNWKGMIDASGEGYHISSLHRSTLHPQVAVIENPFQDFHDPRYLGLHATATLGRNPEWLPTTPVARFVLETIQQDYLEDLRRMEAKQGIAGAPAINRINLPNFQIEAITLFPNSLIQIIPNGYLWMQYWPTAVGRTETSIRLYGRKAPQTHREIFAAAHIQAQARDVITEDIAMVELQQIGLTSDPEGQQIFGGSEYLLLRFNNLIARFIQADDLSKMLQDL</sequence>
<dbReference type="CDD" id="cd00680">
    <property type="entry name" value="RHO_alpha_C"/>
    <property type="match status" value="1"/>
</dbReference>
<dbReference type="STRING" id="1332080.ATN00_09975"/>
<dbReference type="PROSITE" id="PS00570">
    <property type="entry name" value="RING_HYDROXYL_ALPHA"/>
    <property type="match status" value="1"/>
</dbReference>
<proteinExistence type="predicted"/>
<dbReference type="GO" id="GO:0005506">
    <property type="term" value="F:iron ion binding"/>
    <property type="evidence" value="ECO:0007669"/>
    <property type="project" value="InterPro"/>
</dbReference>
<name>A0A0S3EYR0_9SPHN</name>
<dbReference type="Gene3D" id="3.90.380.10">
    <property type="entry name" value="Naphthalene 1,2-dioxygenase Alpha Subunit, Chain A, domain 1"/>
    <property type="match status" value="1"/>
</dbReference>
<keyword evidence="5" id="KW-0408">Iron</keyword>
<keyword evidence="10" id="KW-1185">Reference proteome</keyword>
<dbReference type="GO" id="GO:0016491">
    <property type="term" value="F:oxidoreductase activity"/>
    <property type="evidence" value="ECO:0007669"/>
    <property type="project" value="UniProtKB-KW"/>
</dbReference>
<dbReference type="PANTHER" id="PTHR43756">
    <property type="entry name" value="CHOLINE MONOOXYGENASE, CHLOROPLASTIC"/>
    <property type="match status" value="1"/>
</dbReference>
<dbReference type="SUPFAM" id="SSF50022">
    <property type="entry name" value="ISP domain"/>
    <property type="match status" value="1"/>
</dbReference>
<reference evidence="9 10" key="1">
    <citation type="submission" date="2015-11" db="EMBL/GenBank/DDBJ databases">
        <title>A Two-component Flavoprotein Monooxygenase System MeaXY Responsible for para-Hydroxylation of 2-Methyl-6-ethylaniline and 2,6-Diethylaniline in Sphingobium baderi DE-13.</title>
        <authorList>
            <person name="Cheng M."/>
            <person name="Meng Q."/>
            <person name="Yang Y."/>
            <person name="Chu C."/>
            <person name="Yan X."/>
            <person name="He J."/>
            <person name="Li S."/>
        </authorList>
    </citation>
    <scope>NUCLEOTIDE SEQUENCE [LARGE SCALE GENOMIC DNA]</scope>
    <source>
        <strain evidence="9 10">DE-13</strain>
    </source>
</reference>
<dbReference type="EMBL" id="CP013264">
    <property type="protein sequence ID" value="ALR20585.1"/>
    <property type="molecule type" value="Genomic_DNA"/>
</dbReference>
<dbReference type="Pfam" id="PF00848">
    <property type="entry name" value="Ring_hydroxyl_A"/>
    <property type="match status" value="1"/>
</dbReference>
<protein>
    <recommendedName>
        <fullName evidence="8">Rieske domain-containing protein</fullName>
    </recommendedName>
</protein>
<evidence type="ECO:0000313" key="10">
    <source>
        <dbReference type="Proteomes" id="UP000056968"/>
    </source>
</evidence>
<dbReference type="PRINTS" id="PR00090">
    <property type="entry name" value="RNGDIOXGNASE"/>
</dbReference>
<dbReference type="InterPro" id="IPR017941">
    <property type="entry name" value="Rieske_2Fe-2S"/>
</dbReference>
<dbReference type="CDD" id="cd03469">
    <property type="entry name" value="Rieske_RO_Alpha_N"/>
    <property type="match status" value="1"/>
</dbReference>
<organism evidence="9 10">
    <name type="scientific">Sphingobium baderi</name>
    <dbReference type="NCBI Taxonomy" id="1332080"/>
    <lineage>
        <taxon>Bacteria</taxon>
        <taxon>Pseudomonadati</taxon>
        <taxon>Pseudomonadota</taxon>
        <taxon>Alphaproteobacteria</taxon>
        <taxon>Sphingomonadales</taxon>
        <taxon>Sphingomonadaceae</taxon>
        <taxon>Sphingobium</taxon>
    </lineage>
</organism>
<dbReference type="KEGG" id="sbd:ATN00_09975"/>
<keyword evidence="6" id="KW-0411">Iron-sulfur</keyword>
<dbReference type="SUPFAM" id="SSF55961">
    <property type="entry name" value="Bet v1-like"/>
    <property type="match status" value="1"/>
</dbReference>
<evidence type="ECO:0000256" key="7">
    <source>
        <dbReference type="ARBA" id="ARBA00023027"/>
    </source>
</evidence>
<evidence type="ECO:0000259" key="8">
    <source>
        <dbReference type="PROSITE" id="PS51296"/>
    </source>
</evidence>
<feature type="domain" description="Rieske" evidence="8">
    <location>
        <begin position="45"/>
        <end position="155"/>
    </location>
</feature>
<dbReference type="InterPro" id="IPR001663">
    <property type="entry name" value="Rng_hydr_dOase-A"/>
</dbReference>
<evidence type="ECO:0000256" key="3">
    <source>
        <dbReference type="ARBA" id="ARBA00022723"/>
    </source>
</evidence>
<dbReference type="OrthoDB" id="7458380at2"/>
<evidence type="ECO:0000256" key="5">
    <source>
        <dbReference type="ARBA" id="ARBA00023004"/>
    </source>
</evidence>
<evidence type="ECO:0000256" key="1">
    <source>
        <dbReference type="ARBA" id="ARBA00001962"/>
    </source>
</evidence>
<dbReference type="InterPro" id="IPR015879">
    <property type="entry name" value="Ring_hydroxy_dOase_asu_C_dom"/>
</dbReference>